<evidence type="ECO:0000313" key="3">
    <source>
        <dbReference type="Proteomes" id="UP001430360"/>
    </source>
</evidence>
<dbReference type="EMBL" id="JAJQKU010000002">
    <property type="protein sequence ID" value="MCD9096694.1"/>
    <property type="molecule type" value="Genomic_DNA"/>
</dbReference>
<reference evidence="2" key="1">
    <citation type="submission" date="2021-12" db="EMBL/GenBank/DDBJ databases">
        <authorList>
            <person name="Ulrich A."/>
        </authorList>
    </citation>
    <scope>NUCLEOTIDE SEQUENCE</scope>
    <source>
        <strain evidence="2">A1P009</strain>
    </source>
</reference>
<name>A0ABS8UDA0_9GAMM</name>
<evidence type="ECO:0000313" key="2">
    <source>
        <dbReference type="EMBL" id="MCD9096694.1"/>
    </source>
</evidence>
<dbReference type="Pfam" id="PF18863">
    <property type="entry name" value="AbiJ_NTD4"/>
    <property type="match status" value="1"/>
</dbReference>
<accession>A0ABS8UDA0</accession>
<gene>
    <name evidence="2" type="ORF">LTT95_07030</name>
</gene>
<protein>
    <recommendedName>
        <fullName evidence="1">HEPN AbiJ-N-terminal domain-containing protein</fullName>
    </recommendedName>
</protein>
<comment type="caution">
    <text evidence="2">The sequence shown here is derived from an EMBL/GenBank/DDBJ whole genome shotgun (WGS) entry which is preliminary data.</text>
</comment>
<dbReference type="Proteomes" id="UP001430360">
    <property type="component" value="Unassembled WGS sequence"/>
</dbReference>
<reference evidence="2" key="2">
    <citation type="journal article" date="2022" name="Syst. Appl. Microbiol.">
        <title>Physiological and genomic characterisation of Luteimonas fraxinea sp. nov., a bacterial species associated with trees tolerant to ash dieback.</title>
        <authorList>
            <person name="Ulrich K."/>
            <person name="Becker R."/>
            <person name="Behrendt U."/>
            <person name="Kube M."/>
            <person name="Schneck V."/>
            <person name="Ulrich A."/>
        </authorList>
    </citation>
    <scope>NUCLEOTIDE SEQUENCE</scope>
    <source>
        <strain evidence="2">A1P009</strain>
    </source>
</reference>
<proteinExistence type="predicted"/>
<keyword evidence="3" id="KW-1185">Reference proteome</keyword>
<evidence type="ECO:0000259" key="1">
    <source>
        <dbReference type="Pfam" id="PF18863"/>
    </source>
</evidence>
<dbReference type="InterPro" id="IPR049503">
    <property type="entry name" value="AbiJ_NTD4"/>
</dbReference>
<feature type="domain" description="HEPN AbiJ-N-terminal" evidence="1">
    <location>
        <begin position="27"/>
        <end position="131"/>
    </location>
</feature>
<sequence>MREEAPDALRSAIATSARHAGLGFNEVRQIVCQALAVAPDTRGNWSEPNVMAEVEQLLEDCHWFEVYEVIEAIAESLFNRPPPTIYRQKPPLEVFTNDINRIFLKNGIGWQLFLISVEMRGSEVFESAVREGRDALWKAGKRTSGNELHEALRDLSRRPEPELTGAIQHGIAALECLAKDLTGGDKETLGKLVQHNPSLFPSPLGEAVAKVYGFASNNGRHLKEGGAPSFEEAELVVGLSGVLCRYLERKIPKP</sequence>
<organism evidence="2 3">
    <name type="scientific">Luteimonas fraxinea</name>
    <dbReference type="NCBI Taxonomy" id="2901869"/>
    <lineage>
        <taxon>Bacteria</taxon>
        <taxon>Pseudomonadati</taxon>
        <taxon>Pseudomonadota</taxon>
        <taxon>Gammaproteobacteria</taxon>
        <taxon>Lysobacterales</taxon>
        <taxon>Lysobacteraceae</taxon>
        <taxon>Luteimonas</taxon>
    </lineage>
</organism>